<dbReference type="PROSITE" id="PS50088">
    <property type="entry name" value="ANK_REPEAT"/>
    <property type="match status" value="2"/>
</dbReference>
<sequence length="1907" mass="209078">MPFHFSCTMEADPKVVLEWLGAKNGELRALQLTALEQLCNEVLFSDNIDAFCERYSPRCFLPALCRIFLDDQTPPDVLEANARAVSYYIEMHLDWCKYITQSDEVLRALGSHLGCVDMTSPKSNEFGQQLIKLMKVICNYDPAALYTNGGLTAVLQFLRENLALLHTDVLQAGMELIRKLFSKADPSDTNLKTWIEALSAMLEYRETGVADQTLRAFANLVARFAHAGADLSTLAHPHIIACLLRRLRVAGGVEKTVQISELSAFGMSDAGMSLDAGETQTTRENAAGSAESNPAVVQAVTNILITLCCNSGSLTQSLLTSDGQFATTLAMVLQRSEDETVVLSVLRLVNILLVLLYQKSDTQPSGNSRLPLEQDTNPASTATLQSDSCSTVQEGSSTLISLDGGVAAADGSLSIPEASELPPSEPSNIPPCPEVPSYPPPPTPIDRDIVHRSAIETIKNQDFDTLKSQIESGQIDVNFTDHLGQTLLNWAASFGTPTMVDYLCSHGANINQGVRSPLDYAATFGRVEICRTLLAHGANPNQRDYQGRRPIDRAREQGLHPGCQQVVELLEEEIRHPSCRIISKPNKTQSSETSGRTNQSPSKTPSIEAQHIFVHQLFPTLVALFRDSVSTSVKRQCLLLVRRMVAFIHPRHLEEISMLDCQNLPFAFSLAQLIYGVLVEETDEFILRALVLSHCLLMKAPQIYVGVFHRLGLSPMIHQLAEIWSHLVPSESSASSDQKIEAGAFTRAVHEQRPVTTSATIEPAGDSDSTDLVTMPNLPIAAEQLRSNQLYLWRDWKMIWVRDLLSMFTPGAFVIVLLHPADGGLRALAVHGGGNQERVPVMLTPGEAAVPRPSLKSHMLRLHQHLMEASDHLDQVSLWPDTHRNQDATSGQNQAQSQSEVEPDSSHPRLPPRSSHGKFEANKANWRRVGLHLGLRRPPEPTHIPKNPNSRSSSKAVLQRQASSPARSCILQGRLPLGTCDKPAMLGKPTNVVTIGPLVCSLRETTKGSRLCIQARSLPETAGNRNDGNSSFKEALLFFEHHEQGFCRVRISSVYPEGSTTEVSEVTVLESRESVNDASKTGDKKSAASGTSLQFGRRRHSASLLTLMSKVDSEPQSDEDPSSTDSSEYDVEAPELFDFDALFGLDSESTADPSCTLTGTESEQSAPSKDRLLPEVNKELRRINEILFPRELVYETYTSGYITNWLCVDEDCIATENRDRQERAFKQLTDIRRQALKLSTNLLSVLSDNSNNRGNAIDRTSTATVLHRELRAVRAIAMDIWAVHKADQSSDCVQSVNRLSTVFKRLADLLRSGEQAITAYELTISGIVPALLLCLSASHAGQWSCPIHPTGPDKTSTLLWYLRERRRVFLQHLSPHTGTAALGRLSRRVVHAFELSEHLPLRLFALSHYFSPPSGTDPFSSETNQVAFCVSSLADSSQLSAQSEPGNASTQHYNVASFPLGLIRAAGTGSLGTSGQSRGPIEVQQFADCLDATELRALFTFCPYMACRSDEEYIIPGMHQIDARITMDLLRLPLDTEEKEAIDNSSDELLRLRDWSNQPIHVNPLVTAAQIERFLHQMSVKQWYNKPRTELMYWNQVAQAVPSGGITFSPPINGISSIDSVGGVIDWLATDGNTRPIEQWVNPAVIGLVTVAASVSNLVLGTSASILGPRSGTLVGGYPVRCSGFGGVTRPVRFSEVGVSSSGPSVGRSNCGKNKFALHPGKSSGLDEIRAWFAIDLGLQLIPTAYSMAYLREAENFNASNDGIHWSVLREHVNDTSIHPLSGSRAAWNLSMDHDGTSTDTGQKGYRFFKIQSTGANSSGGSELAIGGLEFYGTVCATHESVSVSLLIFQWYCVVFLVDTNLLQYLDGLISSDQSTEGIRQLLRQIRTQDSTDGMLLCRPAVSDLSS</sequence>
<dbReference type="Proteomes" id="UP000728185">
    <property type="component" value="Unassembled WGS sequence"/>
</dbReference>
<feature type="region of interest" description="Disordered" evidence="5">
    <location>
        <begin position="362"/>
        <end position="388"/>
    </location>
</feature>
<dbReference type="EMBL" id="LUCM01002408">
    <property type="protein sequence ID" value="KAA0197383.1"/>
    <property type="molecule type" value="Genomic_DNA"/>
</dbReference>
<dbReference type="SUPFAM" id="SSF48403">
    <property type="entry name" value="Ankyrin repeat"/>
    <property type="match status" value="1"/>
</dbReference>
<evidence type="ECO:0000256" key="3">
    <source>
        <dbReference type="PROSITE-ProRule" id="PRU00023"/>
    </source>
</evidence>
<name>A0A8E0S411_9TREM</name>
<feature type="region of interest" description="Disordered" evidence="5">
    <location>
        <begin position="1150"/>
        <end position="1171"/>
    </location>
</feature>
<comment type="pathway">
    <text evidence="4">Protein modification; protein ubiquitination.</text>
</comment>
<evidence type="ECO:0000256" key="4">
    <source>
        <dbReference type="RuleBase" id="RU369009"/>
    </source>
</evidence>
<comment type="similarity">
    <text evidence="4">Belongs to the UPL family. K-HECT subfamily.</text>
</comment>
<evidence type="ECO:0000256" key="2">
    <source>
        <dbReference type="ARBA" id="ARBA00022679"/>
    </source>
</evidence>
<dbReference type="GO" id="GO:0061630">
    <property type="term" value="F:ubiquitin protein ligase activity"/>
    <property type="evidence" value="ECO:0007669"/>
    <property type="project" value="UniProtKB-UniRule"/>
</dbReference>
<comment type="caution">
    <text evidence="6">The sequence shown here is derived from an EMBL/GenBank/DDBJ whole genome shotgun (WGS) entry which is preliminary data.</text>
</comment>
<feature type="compositionally biased region" description="Polar residues" evidence="5">
    <location>
        <begin position="585"/>
        <end position="605"/>
    </location>
</feature>
<comment type="catalytic activity">
    <reaction evidence="1 4">
        <text>S-ubiquitinyl-[E2 ubiquitin-conjugating enzyme]-L-cysteine + [acceptor protein]-L-lysine = [E2 ubiquitin-conjugating enzyme]-L-cysteine + N(6)-ubiquitinyl-[acceptor protein]-L-lysine.</text>
        <dbReference type="EC" id="2.3.2.26"/>
    </reaction>
</comment>
<protein>
    <recommendedName>
        <fullName evidence="4">E3 ubiquitin-protein ligase</fullName>
        <ecNumber evidence="4">2.3.2.26</ecNumber>
    </recommendedName>
</protein>
<feature type="compositionally biased region" description="Polar residues" evidence="5">
    <location>
        <begin position="947"/>
        <end position="965"/>
    </location>
</feature>
<evidence type="ECO:0000313" key="7">
    <source>
        <dbReference type="Proteomes" id="UP000728185"/>
    </source>
</evidence>
<dbReference type="InterPro" id="IPR002110">
    <property type="entry name" value="Ankyrin_rpt"/>
</dbReference>
<dbReference type="InterPro" id="IPR016024">
    <property type="entry name" value="ARM-type_fold"/>
</dbReference>
<feature type="repeat" description="ANK" evidence="3">
    <location>
        <begin position="513"/>
        <end position="545"/>
    </location>
</feature>
<feature type="region of interest" description="Disordered" evidence="5">
    <location>
        <begin position="581"/>
        <end position="605"/>
    </location>
</feature>
<organism evidence="6 7">
    <name type="scientific">Fasciolopsis buskii</name>
    <dbReference type="NCBI Taxonomy" id="27845"/>
    <lineage>
        <taxon>Eukaryota</taxon>
        <taxon>Metazoa</taxon>
        <taxon>Spiralia</taxon>
        <taxon>Lophotrochozoa</taxon>
        <taxon>Platyhelminthes</taxon>
        <taxon>Trematoda</taxon>
        <taxon>Digenea</taxon>
        <taxon>Plagiorchiida</taxon>
        <taxon>Echinostomata</taxon>
        <taxon>Echinostomatoidea</taxon>
        <taxon>Fasciolidae</taxon>
        <taxon>Fasciolopsis</taxon>
    </lineage>
</organism>
<feature type="repeat" description="ANK" evidence="3">
    <location>
        <begin position="483"/>
        <end position="515"/>
    </location>
</feature>
<dbReference type="GO" id="GO:0043161">
    <property type="term" value="P:proteasome-mediated ubiquitin-dependent protein catabolic process"/>
    <property type="evidence" value="ECO:0007669"/>
    <property type="project" value="TreeGrafter"/>
</dbReference>
<evidence type="ECO:0000256" key="5">
    <source>
        <dbReference type="SAM" id="MobiDB-lite"/>
    </source>
</evidence>
<feature type="region of interest" description="Disordered" evidence="5">
    <location>
        <begin position="882"/>
        <end position="965"/>
    </location>
</feature>
<dbReference type="UniPathway" id="UPA00143"/>
<proteinExistence type="inferred from homology"/>
<feature type="compositionally biased region" description="Polar residues" evidence="5">
    <location>
        <begin position="887"/>
        <end position="900"/>
    </location>
</feature>
<feature type="compositionally biased region" description="Polar residues" evidence="5">
    <location>
        <begin position="1150"/>
        <end position="1167"/>
    </location>
</feature>
<reference evidence="6" key="1">
    <citation type="submission" date="2019-05" db="EMBL/GenBank/DDBJ databases">
        <title>Annotation for the trematode Fasciolopsis buski.</title>
        <authorList>
            <person name="Choi Y.-J."/>
        </authorList>
    </citation>
    <scope>NUCLEOTIDE SEQUENCE</scope>
    <source>
        <strain evidence="6">HT</strain>
        <tissue evidence="6">Whole worm</tissue>
    </source>
</reference>
<dbReference type="InterPro" id="IPR045322">
    <property type="entry name" value="HECTD1/TRIP12-like"/>
</dbReference>
<feature type="region of interest" description="Disordered" evidence="5">
    <location>
        <begin position="1109"/>
        <end position="1130"/>
    </location>
</feature>
<dbReference type="OrthoDB" id="412600at2759"/>
<accession>A0A8E0S411</accession>
<evidence type="ECO:0000256" key="1">
    <source>
        <dbReference type="ARBA" id="ARBA00000885"/>
    </source>
</evidence>
<dbReference type="Gene3D" id="1.25.10.10">
    <property type="entry name" value="Leucine-rich Repeat Variant"/>
    <property type="match status" value="1"/>
</dbReference>
<keyword evidence="4" id="KW-0833">Ubl conjugation pathway</keyword>
<feature type="region of interest" description="Disordered" evidence="5">
    <location>
        <begin position="1071"/>
        <end position="1096"/>
    </location>
</feature>
<comment type="function">
    <text evidence="4">E3 ubiquitin-protein ligase which accepts ubiquitin from an E2 ubiquitin-conjugating enzyme in the form of a thioester and then directly transfers the ubiquitin to targeted substrates.</text>
</comment>
<dbReference type="PANTHER" id="PTHR45670">
    <property type="entry name" value="E3 UBIQUITIN-PROTEIN LIGASE TRIP12"/>
    <property type="match status" value="1"/>
</dbReference>
<dbReference type="GO" id="GO:0000209">
    <property type="term" value="P:protein polyubiquitination"/>
    <property type="evidence" value="ECO:0007669"/>
    <property type="project" value="TreeGrafter"/>
</dbReference>
<gene>
    <name evidence="6" type="ORF">FBUS_01311</name>
</gene>
<dbReference type="GO" id="GO:0016607">
    <property type="term" value="C:nuclear speck"/>
    <property type="evidence" value="ECO:0007669"/>
    <property type="project" value="TreeGrafter"/>
</dbReference>
<dbReference type="Pfam" id="PF12796">
    <property type="entry name" value="Ank_2"/>
    <property type="match status" value="1"/>
</dbReference>
<dbReference type="SMART" id="SM00248">
    <property type="entry name" value="ANK"/>
    <property type="match status" value="2"/>
</dbReference>
<dbReference type="Gene3D" id="1.25.40.20">
    <property type="entry name" value="Ankyrin repeat-containing domain"/>
    <property type="match status" value="1"/>
</dbReference>
<keyword evidence="7" id="KW-1185">Reference proteome</keyword>
<keyword evidence="2 4" id="KW-0808">Transferase</keyword>
<dbReference type="SUPFAM" id="SSF48371">
    <property type="entry name" value="ARM repeat"/>
    <property type="match status" value="1"/>
</dbReference>
<dbReference type="EC" id="2.3.2.26" evidence="4"/>
<dbReference type="PROSITE" id="PS50297">
    <property type="entry name" value="ANK_REP_REGION"/>
    <property type="match status" value="2"/>
</dbReference>
<feature type="compositionally biased region" description="Acidic residues" evidence="5">
    <location>
        <begin position="1115"/>
        <end position="1130"/>
    </location>
</feature>
<feature type="compositionally biased region" description="Basic and acidic residues" evidence="5">
    <location>
        <begin position="1071"/>
        <end position="1086"/>
    </location>
</feature>
<evidence type="ECO:0000313" key="6">
    <source>
        <dbReference type="EMBL" id="KAA0197383.1"/>
    </source>
</evidence>
<dbReference type="InterPro" id="IPR011989">
    <property type="entry name" value="ARM-like"/>
</dbReference>
<keyword evidence="3" id="KW-0040">ANK repeat</keyword>
<dbReference type="PANTHER" id="PTHR45670:SF1">
    <property type="entry name" value="E3 UBIQUITIN-PROTEIN LIGASE HECTD1"/>
    <property type="match status" value="1"/>
</dbReference>
<dbReference type="InterPro" id="IPR036770">
    <property type="entry name" value="Ankyrin_rpt-contain_sf"/>
</dbReference>